<organism evidence="11 12">
    <name type="scientific">Rhodovarius crocodyli</name>
    <dbReference type="NCBI Taxonomy" id="1979269"/>
    <lineage>
        <taxon>Bacteria</taxon>
        <taxon>Pseudomonadati</taxon>
        <taxon>Pseudomonadota</taxon>
        <taxon>Alphaproteobacteria</taxon>
        <taxon>Acetobacterales</taxon>
        <taxon>Roseomonadaceae</taxon>
        <taxon>Rhodovarius</taxon>
    </lineage>
</organism>
<evidence type="ECO:0000256" key="10">
    <source>
        <dbReference type="RuleBase" id="RU003560"/>
    </source>
</evidence>
<dbReference type="FunFam" id="3.40.640.10:FF:000021">
    <property type="entry name" value="Glutamate-1-semialdehyde 2,1-aminomutase"/>
    <property type="match status" value="1"/>
</dbReference>
<dbReference type="OrthoDB" id="9801052at2"/>
<name>A0A437MP25_9PROT</name>
<comment type="similarity">
    <text evidence="3">Belongs to the class-III pyridoxal-phosphate-dependent aminotransferase family. HemL subfamily.</text>
</comment>
<evidence type="ECO:0000256" key="9">
    <source>
        <dbReference type="ARBA" id="ARBA00031365"/>
    </source>
</evidence>
<dbReference type="InterPro" id="IPR005814">
    <property type="entry name" value="Aminotrans_3"/>
</dbReference>
<evidence type="ECO:0000256" key="3">
    <source>
        <dbReference type="ARBA" id="ARBA00008981"/>
    </source>
</evidence>
<dbReference type="RefSeq" id="WP_127786293.1">
    <property type="nucleotide sequence ID" value="NZ_SACL01000001.1"/>
</dbReference>
<dbReference type="SUPFAM" id="SSF53383">
    <property type="entry name" value="PLP-dependent transferases"/>
    <property type="match status" value="1"/>
</dbReference>
<dbReference type="InterPro" id="IPR015422">
    <property type="entry name" value="PyrdxlP-dep_Trfase_small"/>
</dbReference>
<keyword evidence="6 10" id="KW-0663">Pyridoxal phosphate</keyword>
<dbReference type="CDD" id="cd00610">
    <property type="entry name" value="OAT_like"/>
    <property type="match status" value="1"/>
</dbReference>
<keyword evidence="11" id="KW-0032">Aminotransferase</keyword>
<keyword evidence="7" id="KW-0413">Isomerase</keyword>
<dbReference type="GO" id="GO:0042286">
    <property type="term" value="F:glutamate-1-semialdehyde 2,1-aminomutase activity"/>
    <property type="evidence" value="ECO:0007669"/>
    <property type="project" value="UniProtKB-EC"/>
</dbReference>
<dbReference type="Proteomes" id="UP000282957">
    <property type="component" value="Unassembled WGS sequence"/>
</dbReference>
<dbReference type="EMBL" id="SACL01000001">
    <property type="protein sequence ID" value="RVT99398.1"/>
    <property type="molecule type" value="Genomic_DNA"/>
</dbReference>
<proteinExistence type="inferred from homology"/>
<evidence type="ECO:0000256" key="6">
    <source>
        <dbReference type="ARBA" id="ARBA00022898"/>
    </source>
</evidence>
<evidence type="ECO:0000256" key="4">
    <source>
        <dbReference type="ARBA" id="ARBA00012143"/>
    </source>
</evidence>
<evidence type="ECO:0000313" key="11">
    <source>
        <dbReference type="EMBL" id="RVT99398.1"/>
    </source>
</evidence>
<comment type="cofactor">
    <cofactor evidence="1">
        <name>pyridoxal 5'-phosphate</name>
        <dbReference type="ChEBI" id="CHEBI:597326"/>
    </cofactor>
</comment>
<comment type="pathway">
    <text evidence="2">Porphyrin-containing compound metabolism; protoporphyrin-IX biosynthesis; 5-aminolevulinate from L-glutamyl-tRNA(Glu): step 2/2.</text>
</comment>
<gene>
    <name evidence="11" type="ORF">EOD42_04735</name>
</gene>
<evidence type="ECO:0000256" key="2">
    <source>
        <dbReference type="ARBA" id="ARBA00004819"/>
    </source>
</evidence>
<dbReference type="Pfam" id="PF00202">
    <property type="entry name" value="Aminotran_3"/>
    <property type="match status" value="1"/>
</dbReference>
<reference evidence="11 12" key="1">
    <citation type="submission" date="2019-01" db="EMBL/GenBank/DDBJ databases">
        <authorList>
            <person name="Chen W.-M."/>
        </authorList>
    </citation>
    <scope>NUCLEOTIDE SEQUENCE [LARGE SCALE GENOMIC DNA]</scope>
    <source>
        <strain evidence="11 12">CCP-6</strain>
    </source>
</reference>
<dbReference type="GO" id="GO:0008483">
    <property type="term" value="F:transaminase activity"/>
    <property type="evidence" value="ECO:0007669"/>
    <property type="project" value="UniProtKB-KW"/>
</dbReference>
<evidence type="ECO:0000313" key="12">
    <source>
        <dbReference type="Proteomes" id="UP000282957"/>
    </source>
</evidence>
<sequence length="459" mass="49069">MPDTNLSNSAIINAYMAATPGSAALHSKALGAFPSGITHDSRWLKPYPLSCERGKGAIKWDVDGNRYVDLFGGHGSHLLGHCPDAVVEATIEQMRKGSQFGASHALEIEWANLIQEMVPAAERVRFTSSGTEATHMAVRLARAHTGRRKIARFHRHFHGWHDAMAFGVDGHFDGTPTPGVTEAVADGVVLLPPNDIDAVRALFERDNDIAAVIIEPIGANTGNVPIPGSFLKALRAVTQEYGVLLIMDEVVTGFRLAPGGAQEARGVTPDLCTLAKIVAGGMPGGAVAGRKELLDELDFDVSAAKGREKIKHPGTYNANPVSAAAGIVTLKAIRDTDACARANAAAEAVRRNLRKVLAEENVPWGIYGEFSFFFIYMNGAKLDIDPMTFDGFSVPSSTFVPDTRKTLTQKLHLGMITNGVDPMGFRGGILSAEHGEAEVAAITDAFRNTLKALKVEGEI</sequence>
<accession>A0A437MP25</accession>
<dbReference type="InterPro" id="IPR015424">
    <property type="entry name" value="PyrdxlP-dep_Trfase"/>
</dbReference>
<dbReference type="GO" id="GO:0030170">
    <property type="term" value="F:pyridoxal phosphate binding"/>
    <property type="evidence" value="ECO:0007669"/>
    <property type="project" value="InterPro"/>
</dbReference>
<evidence type="ECO:0000256" key="7">
    <source>
        <dbReference type="ARBA" id="ARBA00023235"/>
    </source>
</evidence>
<dbReference type="Gene3D" id="3.90.1150.10">
    <property type="entry name" value="Aspartate Aminotransferase, domain 1"/>
    <property type="match status" value="1"/>
</dbReference>
<dbReference type="GO" id="GO:0006779">
    <property type="term" value="P:porphyrin-containing compound biosynthetic process"/>
    <property type="evidence" value="ECO:0007669"/>
    <property type="project" value="UniProtKB-KW"/>
</dbReference>
<evidence type="ECO:0000256" key="8">
    <source>
        <dbReference type="ARBA" id="ARBA00023244"/>
    </source>
</evidence>
<dbReference type="PANTHER" id="PTHR43713">
    <property type="entry name" value="GLUTAMATE-1-SEMIALDEHYDE 2,1-AMINOMUTASE"/>
    <property type="match status" value="1"/>
</dbReference>
<evidence type="ECO:0000256" key="1">
    <source>
        <dbReference type="ARBA" id="ARBA00001933"/>
    </source>
</evidence>
<keyword evidence="11" id="KW-0808">Transferase</keyword>
<dbReference type="AlphaFoldDB" id="A0A437MP25"/>
<keyword evidence="8" id="KW-0627">Porphyrin biosynthesis</keyword>
<protein>
    <recommendedName>
        <fullName evidence="5">Glutamate-1-semialdehyde 2,1-aminomutase</fullName>
        <ecNumber evidence="4">5.4.3.8</ecNumber>
    </recommendedName>
    <alternativeName>
        <fullName evidence="9">Glutamate-1-semialdehyde aminotransferase</fullName>
    </alternativeName>
</protein>
<dbReference type="PANTHER" id="PTHR43713:SF3">
    <property type="entry name" value="GLUTAMATE-1-SEMIALDEHYDE 2,1-AMINOMUTASE 1, CHLOROPLASTIC-RELATED"/>
    <property type="match status" value="1"/>
</dbReference>
<keyword evidence="12" id="KW-1185">Reference proteome</keyword>
<comment type="caution">
    <text evidence="11">The sequence shown here is derived from an EMBL/GenBank/DDBJ whole genome shotgun (WGS) entry which is preliminary data.</text>
</comment>
<dbReference type="InterPro" id="IPR015421">
    <property type="entry name" value="PyrdxlP-dep_Trfase_major"/>
</dbReference>
<dbReference type="EC" id="5.4.3.8" evidence="4"/>
<dbReference type="Gene3D" id="3.40.640.10">
    <property type="entry name" value="Type I PLP-dependent aspartate aminotransferase-like (Major domain)"/>
    <property type="match status" value="1"/>
</dbReference>
<evidence type="ECO:0000256" key="5">
    <source>
        <dbReference type="ARBA" id="ARBA00015416"/>
    </source>
</evidence>